<dbReference type="GO" id="GO:0009311">
    <property type="term" value="P:oligosaccharide metabolic process"/>
    <property type="evidence" value="ECO:0007669"/>
    <property type="project" value="InterPro"/>
</dbReference>
<keyword evidence="3" id="KW-0326">Glycosidase</keyword>
<dbReference type="Pfam" id="PF22422">
    <property type="entry name" value="MGH1-like_GH"/>
    <property type="match status" value="1"/>
</dbReference>
<keyword evidence="5" id="KW-0413">Isomerase</keyword>
<reference evidence="5" key="1">
    <citation type="submission" date="2015-03" db="EMBL/GenBank/DDBJ databases">
        <title>Genome assembly of Sandaracinus amylolyticus DSM 53668.</title>
        <authorList>
            <person name="Sharma G."/>
            <person name="Subramanian S."/>
        </authorList>
    </citation>
    <scope>NUCLEOTIDE SEQUENCE [LARGE SCALE GENOMIC DNA]</scope>
    <source>
        <strain evidence="5">DSM 53668</strain>
    </source>
</reference>
<dbReference type="GO" id="GO:0006487">
    <property type="term" value="P:protein N-linked glycosylation"/>
    <property type="evidence" value="ECO:0007669"/>
    <property type="project" value="TreeGrafter"/>
</dbReference>
<keyword evidence="2" id="KW-0378">Hydrolase</keyword>
<evidence type="ECO:0000313" key="6">
    <source>
        <dbReference type="Proteomes" id="UP000034883"/>
    </source>
</evidence>
<dbReference type="GO" id="GO:0004573">
    <property type="term" value="F:Glc3Man9GlcNAc2 oligosaccharide glucosidase activity"/>
    <property type="evidence" value="ECO:0007669"/>
    <property type="project" value="InterPro"/>
</dbReference>
<proteinExistence type="inferred from homology"/>
<dbReference type="InterPro" id="IPR008928">
    <property type="entry name" value="6-hairpin_glycosidase_sf"/>
</dbReference>
<name>A0A0F6SDQ6_9BACT</name>
<dbReference type="STRING" id="927083.DB32_001008"/>
<dbReference type="OrthoDB" id="106887at2"/>
<dbReference type="InterPro" id="IPR012341">
    <property type="entry name" value="6hp_glycosidase-like_sf"/>
</dbReference>
<comment type="similarity">
    <text evidence="1">Belongs to the glycosyl hydrolase 63 family.</text>
</comment>
<dbReference type="RefSeq" id="WP_053231271.1">
    <property type="nucleotide sequence ID" value="NZ_CP011125.1"/>
</dbReference>
<dbReference type="Proteomes" id="UP000034883">
    <property type="component" value="Chromosome"/>
</dbReference>
<evidence type="ECO:0000256" key="2">
    <source>
        <dbReference type="ARBA" id="ARBA00022801"/>
    </source>
</evidence>
<evidence type="ECO:0000259" key="4">
    <source>
        <dbReference type="Pfam" id="PF22422"/>
    </source>
</evidence>
<accession>A0A0F6SDQ6</accession>
<dbReference type="SUPFAM" id="SSF48208">
    <property type="entry name" value="Six-hairpin glycosidases"/>
    <property type="match status" value="1"/>
</dbReference>
<dbReference type="Gene3D" id="1.50.10.10">
    <property type="match status" value="1"/>
</dbReference>
<organism evidence="5 6">
    <name type="scientific">Sandaracinus amylolyticus</name>
    <dbReference type="NCBI Taxonomy" id="927083"/>
    <lineage>
        <taxon>Bacteria</taxon>
        <taxon>Pseudomonadati</taxon>
        <taxon>Myxococcota</taxon>
        <taxon>Polyangia</taxon>
        <taxon>Polyangiales</taxon>
        <taxon>Sandaracinaceae</taxon>
        <taxon>Sandaracinus</taxon>
    </lineage>
</organism>
<gene>
    <name evidence="5" type="ORF">DB32_001008</name>
</gene>
<evidence type="ECO:0000256" key="1">
    <source>
        <dbReference type="ARBA" id="ARBA00010833"/>
    </source>
</evidence>
<dbReference type="PANTHER" id="PTHR10412">
    <property type="entry name" value="MANNOSYL-OLIGOSACCHARIDE GLUCOSIDASE"/>
    <property type="match status" value="1"/>
</dbReference>
<evidence type="ECO:0000256" key="3">
    <source>
        <dbReference type="ARBA" id="ARBA00023295"/>
    </source>
</evidence>
<evidence type="ECO:0000313" key="5">
    <source>
        <dbReference type="EMBL" id="AKF03859.1"/>
    </source>
</evidence>
<dbReference type="GO" id="GO:0016853">
    <property type="term" value="F:isomerase activity"/>
    <property type="evidence" value="ECO:0007669"/>
    <property type="project" value="UniProtKB-KW"/>
</dbReference>
<dbReference type="InterPro" id="IPR004888">
    <property type="entry name" value="Glycoside_hydrolase_63"/>
</dbReference>
<dbReference type="KEGG" id="samy:DB32_001008"/>
<dbReference type="PANTHER" id="PTHR10412:SF11">
    <property type="entry name" value="MANNOSYL-OLIGOSACCHARIDE GLUCOSIDASE"/>
    <property type="match status" value="1"/>
</dbReference>
<protein>
    <submittedName>
        <fullName evidence="5">Putative isomerase</fullName>
    </submittedName>
</protein>
<dbReference type="AlphaFoldDB" id="A0A0F6SDQ6"/>
<sequence>MSDDEISVSDALRAHLIDGARRSMRAPAGRFRHPWLAPMPRVEAREDASDDDRFASGDYANALFHHDVSEAAIELARDPELAEACFGSLLCFLDNAAPNGCVRRIEMPFRTRDPEPAKPCMAQLAVRAIDGIEDGLRRADAARVLPRLVAFAAYLERETTGMHGLLLTPSARASGFDSDVLTAGLPDSSVQGPDTSTFMVLELRAIAELAQRLGQDAIARVHAEKAEVLAQRIETLLWDDVERTYVALRWKHGASSRREEIVGHRDERGVHRPLRSWISMLPLYAGIAAPERAAAMLESLLDPAQHWSPWGLRTVPADDVYFHQAPRVMVYDPRREERRPVSNWSGPIWILSNYYAYRALQRYGRPEQARELARATVRLLETDLRDTGALHECYADTGRGLWPRRGTFISWNVLALTMARGDSTL</sequence>
<keyword evidence="6" id="KW-1185">Reference proteome</keyword>
<feature type="domain" description="Mannosylglycerate hydrolase MGH1-like glycoside hydrolase" evidence="4">
    <location>
        <begin position="119"/>
        <end position="398"/>
    </location>
</feature>
<dbReference type="EMBL" id="CP011125">
    <property type="protein sequence ID" value="AKF03859.1"/>
    <property type="molecule type" value="Genomic_DNA"/>
</dbReference>
<dbReference type="InterPro" id="IPR054491">
    <property type="entry name" value="MGH1-like_GH"/>
</dbReference>